<feature type="transmembrane region" description="Helical" evidence="1">
    <location>
        <begin position="143"/>
        <end position="160"/>
    </location>
</feature>
<protein>
    <submittedName>
        <fullName evidence="2">Uncharacterized protein</fullName>
    </submittedName>
</protein>
<feature type="transmembrane region" description="Helical" evidence="1">
    <location>
        <begin position="117"/>
        <end position="137"/>
    </location>
</feature>
<evidence type="ECO:0000313" key="3">
    <source>
        <dbReference type="Proteomes" id="UP001501436"/>
    </source>
</evidence>
<dbReference type="RefSeq" id="WP_345333905.1">
    <property type="nucleotide sequence ID" value="NZ_BAABJI010000004.1"/>
</dbReference>
<keyword evidence="1" id="KW-0472">Membrane</keyword>
<dbReference type="EMBL" id="BAABJI010000004">
    <property type="protein sequence ID" value="GAA4929586.1"/>
    <property type="molecule type" value="Genomic_DNA"/>
</dbReference>
<proteinExistence type="predicted"/>
<dbReference type="Proteomes" id="UP001501436">
    <property type="component" value="Unassembled WGS sequence"/>
</dbReference>
<accession>A0ABP9GEM6</accession>
<evidence type="ECO:0000256" key="1">
    <source>
        <dbReference type="SAM" id="Phobius"/>
    </source>
</evidence>
<keyword evidence="3" id="KW-1185">Reference proteome</keyword>
<evidence type="ECO:0000313" key="2">
    <source>
        <dbReference type="EMBL" id="GAA4929586.1"/>
    </source>
</evidence>
<comment type="caution">
    <text evidence="2">The sequence shown here is derived from an EMBL/GenBank/DDBJ whole genome shotgun (WGS) entry which is preliminary data.</text>
</comment>
<keyword evidence="1" id="KW-0812">Transmembrane</keyword>
<sequence>MKEKELHDELSSIRSLMERSSKFISLSGLSGVMAGVYALIGAALAYYYIAYANQVGYYQSDSPVAGYFADEADSVIRPLFIVAMLVLAASLLTGAYLTKRKAKRKGQKAWGKTSRNLLIHLAIPLVAGGLFCLILLSRGFIGFIAPATLIFYGLALVSASNYTFGDVKYLGLLEITLGLIAALLPGYGLLFWAIGFGVLHIIYGSIMYFKYDG</sequence>
<feature type="transmembrane region" description="Helical" evidence="1">
    <location>
        <begin position="75"/>
        <end position="97"/>
    </location>
</feature>
<name>A0ABP9GEM6_9SPHI</name>
<reference evidence="3" key="1">
    <citation type="journal article" date="2019" name="Int. J. Syst. Evol. Microbiol.">
        <title>The Global Catalogue of Microorganisms (GCM) 10K type strain sequencing project: providing services to taxonomists for standard genome sequencing and annotation.</title>
        <authorList>
            <consortium name="The Broad Institute Genomics Platform"/>
            <consortium name="The Broad Institute Genome Sequencing Center for Infectious Disease"/>
            <person name="Wu L."/>
            <person name="Ma J."/>
        </authorList>
    </citation>
    <scope>NUCLEOTIDE SEQUENCE [LARGE SCALE GENOMIC DNA]</scope>
    <source>
        <strain evidence="3">JCM 18283</strain>
    </source>
</reference>
<organism evidence="2 3">
    <name type="scientific">Mucilaginibacter defluvii</name>
    <dbReference type="NCBI Taxonomy" id="1196019"/>
    <lineage>
        <taxon>Bacteria</taxon>
        <taxon>Pseudomonadati</taxon>
        <taxon>Bacteroidota</taxon>
        <taxon>Sphingobacteriia</taxon>
        <taxon>Sphingobacteriales</taxon>
        <taxon>Sphingobacteriaceae</taxon>
        <taxon>Mucilaginibacter</taxon>
    </lineage>
</organism>
<gene>
    <name evidence="2" type="ORF">GCM10023313_37950</name>
</gene>
<feature type="transmembrane region" description="Helical" evidence="1">
    <location>
        <begin position="23"/>
        <end position="49"/>
    </location>
</feature>
<keyword evidence="1" id="KW-1133">Transmembrane helix</keyword>